<name>A0A9D3MPM7_ANGAN</name>
<sequence>MDFSNLVAVEFIMTAVPEYCTLFDCLQDQSLLEGIREILAVQEPPLPDDSTSNNEDVGDFLWEKSHLDEKKAEGVPVGEVSDRMFCSACQCPFDSREEQTEHYKLDWHRFNLRQRLVGAKPGHG</sequence>
<dbReference type="GO" id="GO:0036503">
    <property type="term" value="P:ERAD pathway"/>
    <property type="evidence" value="ECO:0007669"/>
    <property type="project" value="TreeGrafter"/>
</dbReference>
<reference evidence="1" key="1">
    <citation type="submission" date="2021-01" db="EMBL/GenBank/DDBJ databases">
        <title>A chromosome-scale assembly of European eel, Anguilla anguilla.</title>
        <authorList>
            <person name="Henkel C."/>
            <person name="Jong-Raadsen S.A."/>
            <person name="Dufour S."/>
            <person name="Weltzien F.-A."/>
            <person name="Palstra A.P."/>
            <person name="Pelster B."/>
            <person name="Spaink H.P."/>
            <person name="Van Den Thillart G.E."/>
            <person name="Jansen H."/>
            <person name="Zahm M."/>
            <person name="Klopp C."/>
            <person name="Cedric C."/>
            <person name="Louis A."/>
            <person name="Berthelot C."/>
            <person name="Parey E."/>
            <person name="Roest Crollius H."/>
            <person name="Montfort J."/>
            <person name="Robinson-Rechavi M."/>
            <person name="Bucao C."/>
            <person name="Bouchez O."/>
            <person name="Gislard M."/>
            <person name="Lluch J."/>
            <person name="Milhes M."/>
            <person name="Lampietro C."/>
            <person name="Lopez Roques C."/>
            <person name="Donnadieu C."/>
            <person name="Braasch I."/>
            <person name="Desvignes T."/>
            <person name="Postlethwait J."/>
            <person name="Bobe J."/>
            <person name="Guiguen Y."/>
            <person name="Dirks R."/>
        </authorList>
    </citation>
    <scope>NUCLEOTIDE SEQUENCE</scope>
    <source>
        <strain evidence="1">Tag_6206</strain>
        <tissue evidence="1">Liver</tissue>
    </source>
</reference>
<proteinExistence type="predicted"/>
<comment type="caution">
    <text evidence="1">The sequence shown here is derived from an EMBL/GenBank/DDBJ whole genome shotgun (WGS) entry which is preliminary data.</text>
</comment>
<dbReference type="PANTHER" id="PTHR16036:SF2">
    <property type="entry name" value="TRNA ENDONUCLEASE ANKZF1"/>
    <property type="match status" value="1"/>
</dbReference>
<gene>
    <name evidence="1" type="ORF">ANANG_G00063090</name>
</gene>
<keyword evidence="2" id="KW-1185">Reference proteome</keyword>
<dbReference type="EMBL" id="JAFIRN010000003">
    <property type="protein sequence ID" value="KAG5852500.1"/>
    <property type="molecule type" value="Genomic_DNA"/>
</dbReference>
<evidence type="ECO:0000313" key="1">
    <source>
        <dbReference type="EMBL" id="KAG5852500.1"/>
    </source>
</evidence>
<evidence type="ECO:0008006" key="3">
    <source>
        <dbReference type="Google" id="ProtNLM"/>
    </source>
</evidence>
<organism evidence="1 2">
    <name type="scientific">Anguilla anguilla</name>
    <name type="common">European freshwater eel</name>
    <name type="synonym">Muraena anguilla</name>
    <dbReference type="NCBI Taxonomy" id="7936"/>
    <lineage>
        <taxon>Eukaryota</taxon>
        <taxon>Metazoa</taxon>
        <taxon>Chordata</taxon>
        <taxon>Craniata</taxon>
        <taxon>Vertebrata</taxon>
        <taxon>Euteleostomi</taxon>
        <taxon>Actinopterygii</taxon>
        <taxon>Neopterygii</taxon>
        <taxon>Teleostei</taxon>
        <taxon>Anguilliformes</taxon>
        <taxon>Anguillidae</taxon>
        <taxon>Anguilla</taxon>
    </lineage>
</organism>
<dbReference type="Proteomes" id="UP001044222">
    <property type="component" value="Unassembled WGS sequence"/>
</dbReference>
<dbReference type="AlphaFoldDB" id="A0A9D3MPM7"/>
<evidence type="ECO:0000313" key="2">
    <source>
        <dbReference type="Proteomes" id="UP001044222"/>
    </source>
</evidence>
<dbReference type="InterPro" id="IPR047139">
    <property type="entry name" value="ANKZ1/VMS1"/>
</dbReference>
<protein>
    <recommendedName>
        <fullName evidence="3">C2H2-type domain-containing protein</fullName>
    </recommendedName>
</protein>
<accession>A0A9D3MPM7</accession>
<dbReference type="PANTHER" id="PTHR16036">
    <property type="entry name" value="ANKYRIN REPEAT AND ZINC FINGER DOMAIN-CONTAINING PROTEIN 1"/>
    <property type="match status" value="1"/>
</dbReference>